<dbReference type="PRINTS" id="PR00990">
    <property type="entry name" value="RIBOKINASE"/>
</dbReference>
<keyword evidence="3 5" id="KW-0418">Kinase</keyword>
<dbReference type="Pfam" id="PF00294">
    <property type="entry name" value="PfkB"/>
    <property type="match status" value="1"/>
</dbReference>
<reference evidence="6" key="1">
    <citation type="submission" date="2016-10" db="EMBL/GenBank/DDBJ databases">
        <authorList>
            <person name="Varghese N."/>
            <person name="Submissions S."/>
        </authorList>
    </citation>
    <scope>NUCLEOTIDE SEQUENCE [LARGE SCALE GENOMIC DNA]</scope>
    <source>
        <strain evidence="6">DSM 11706</strain>
    </source>
</reference>
<protein>
    <submittedName>
        <fullName evidence="5">Fructokinase</fullName>
    </submittedName>
</protein>
<evidence type="ECO:0000256" key="2">
    <source>
        <dbReference type="ARBA" id="ARBA00022679"/>
    </source>
</evidence>
<gene>
    <name evidence="5" type="ORF">SAMN05421670_3416</name>
</gene>
<evidence type="ECO:0000256" key="3">
    <source>
        <dbReference type="ARBA" id="ARBA00022777"/>
    </source>
</evidence>
<dbReference type="CDD" id="cd01167">
    <property type="entry name" value="bac_FRK"/>
    <property type="match status" value="1"/>
</dbReference>
<dbReference type="Proteomes" id="UP000198734">
    <property type="component" value="Unassembled WGS sequence"/>
</dbReference>
<dbReference type="SUPFAM" id="SSF53613">
    <property type="entry name" value="Ribokinase-like"/>
    <property type="match status" value="1"/>
</dbReference>
<dbReference type="GO" id="GO:0016301">
    <property type="term" value="F:kinase activity"/>
    <property type="evidence" value="ECO:0007669"/>
    <property type="project" value="UniProtKB-KW"/>
</dbReference>
<dbReference type="Gene3D" id="3.40.1190.20">
    <property type="match status" value="1"/>
</dbReference>
<comment type="similarity">
    <text evidence="1">Belongs to the carbohydrate kinase PfkB family.</text>
</comment>
<proteinExistence type="inferred from homology"/>
<organism evidence="5 6">
    <name type="scientific">Psychrobacillus psychrotolerans</name>
    <dbReference type="NCBI Taxonomy" id="126156"/>
    <lineage>
        <taxon>Bacteria</taxon>
        <taxon>Bacillati</taxon>
        <taxon>Bacillota</taxon>
        <taxon>Bacilli</taxon>
        <taxon>Bacillales</taxon>
        <taxon>Bacillaceae</taxon>
        <taxon>Psychrobacillus</taxon>
    </lineage>
</organism>
<dbReference type="InterPro" id="IPR029056">
    <property type="entry name" value="Ribokinase-like"/>
</dbReference>
<dbReference type="PANTHER" id="PTHR43085">
    <property type="entry name" value="HEXOKINASE FAMILY MEMBER"/>
    <property type="match status" value="1"/>
</dbReference>
<dbReference type="OrthoDB" id="9813569at2"/>
<dbReference type="InterPro" id="IPR050306">
    <property type="entry name" value="PfkB_Carbo_kinase"/>
</dbReference>
<dbReference type="AlphaFoldDB" id="A0A1I6AKA6"/>
<keyword evidence="2" id="KW-0808">Transferase</keyword>
<evidence type="ECO:0000256" key="1">
    <source>
        <dbReference type="ARBA" id="ARBA00010688"/>
    </source>
</evidence>
<evidence type="ECO:0000313" key="6">
    <source>
        <dbReference type="Proteomes" id="UP000198734"/>
    </source>
</evidence>
<feature type="domain" description="Carbohydrate kinase PfkB" evidence="4">
    <location>
        <begin position="5"/>
        <end position="310"/>
    </location>
</feature>
<dbReference type="InterPro" id="IPR011611">
    <property type="entry name" value="PfkB_dom"/>
</dbReference>
<keyword evidence="6" id="KW-1185">Reference proteome</keyword>
<evidence type="ECO:0000259" key="4">
    <source>
        <dbReference type="Pfam" id="PF00294"/>
    </source>
</evidence>
<sequence length="318" mass="34659">MNCPIICIGELLIDFFCTDVEVDLVEGRNFQKQAGGAPANVCATISKLGGTALFSGKVGNDPFGHFLKQTLEEAKVDTSMVVMDNHHPTTLAFVSLKADGERDFVFNRGADAFLEQEDLDKDKLNEATVYHFGSATALLSDPFQSTYLNAMKTASNKGKFISFDPNYRLDLWKNDIHTFINLAKQGIALADFAKVSEEEMEIITGKSDLSEGTRSIHQLGAKIVAVTLGKEGTYLSTVDRSEIIPSVRVNSIDSTGAGDSFVGATLYQLAKEDPHKVMEDFEQLKKAVTFSNKVAALVCTKIGAISAIPTLEEVLNFR</sequence>
<dbReference type="PANTHER" id="PTHR43085:SF54">
    <property type="entry name" value="PUTATIVE-RELATED"/>
    <property type="match status" value="1"/>
</dbReference>
<name>A0A1I6AKA6_9BACI</name>
<dbReference type="InterPro" id="IPR002139">
    <property type="entry name" value="Ribo/fructo_kinase"/>
</dbReference>
<dbReference type="RefSeq" id="WP_093538066.1">
    <property type="nucleotide sequence ID" value="NZ_FOXU01000008.1"/>
</dbReference>
<accession>A0A1I6AKA6</accession>
<evidence type="ECO:0000313" key="5">
    <source>
        <dbReference type="EMBL" id="SFQ69133.1"/>
    </source>
</evidence>
<dbReference type="STRING" id="126156.SAMN05421670_3416"/>
<dbReference type="EMBL" id="FOXU01000008">
    <property type="protein sequence ID" value="SFQ69133.1"/>
    <property type="molecule type" value="Genomic_DNA"/>
</dbReference>